<evidence type="ECO:0000256" key="2">
    <source>
        <dbReference type="ARBA" id="ARBA00007141"/>
    </source>
</evidence>
<dbReference type="InterPro" id="IPR006716">
    <property type="entry name" value="ERG2_sigma1_rcpt-like"/>
</dbReference>
<accession>A0A0D2U1J0</accession>
<evidence type="ECO:0000256" key="4">
    <source>
        <dbReference type="ARBA" id="ARBA00022824"/>
    </source>
</evidence>
<keyword evidence="3 7" id="KW-0812">Transmembrane</keyword>
<dbReference type="GO" id="GO:0005789">
    <property type="term" value="C:endoplasmic reticulum membrane"/>
    <property type="evidence" value="ECO:0007669"/>
    <property type="project" value="UniProtKB-SubCell"/>
</dbReference>
<protein>
    <submittedName>
        <fullName evidence="8">Sigma 1-type opioid receptor</fullName>
    </submittedName>
</protein>
<comment type="subcellular location">
    <subcellularLocation>
        <location evidence="1">Endoplasmic reticulum membrane</location>
    </subcellularLocation>
</comment>
<dbReference type="EMBL" id="KE346360">
    <property type="protein sequence ID" value="KJE89061.1"/>
    <property type="molecule type" value="Genomic_DNA"/>
</dbReference>
<proteinExistence type="inferred from homology"/>
<dbReference type="eggNOG" id="KOG4143">
    <property type="taxonomic scope" value="Eukaryota"/>
</dbReference>
<name>A0A0D2U1J0_CAPO3</name>
<keyword evidence="8" id="KW-0675">Receptor</keyword>
<feature type="transmembrane region" description="Helical" evidence="7">
    <location>
        <begin position="7"/>
        <end position="29"/>
    </location>
</feature>
<evidence type="ECO:0000313" key="9">
    <source>
        <dbReference type="Proteomes" id="UP000008743"/>
    </source>
</evidence>
<dbReference type="InParanoid" id="A0A0D2U1J0"/>
<evidence type="ECO:0000313" key="8">
    <source>
        <dbReference type="EMBL" id="KJE89061.1"/>
    </source>
</evidence>
<dbReference type="PANTHER" id="PTHR10868:SF1">
    <property type="entry name" value="SIGMA NON-OPIOID INTRACELLULAR RECEPTOR 1"/>
    <property type="match status" value="1"/>
</dbReference>
<evidence type="ECO:0000256" key="5">
    <source>
        <dbReference type="ARBA" id="ARBA00022989"/>
    </source>
</evidence>
<keyword evidence="4" id="KW-0256">Endoplasmic reticulum</keyword>
<keyword evidence="5 7" id="KW-1133">Transmembrane helix</keyword>
<evidence type="ECO:0000256" key="3">
    <source>
        <dbReference type="ARBA" id="ARBA00022692"/>
    </source>
</evidence>
<keyword evidence="9" id="KW-1185">Reference proteome</keyword>
<dbReference type="STRING" id="595528.A0A0D2U1J0"/>
<evidence type="ECO:0000256" key="7">
    <source>
        <dbReference type="RuleBase" id="RU368083"/>
    </source>
</evidence>
<keyword evidence="6 7" id="KW-0472">Membrane</keyword>
<organism evidence="8 9">
    <name type="scientific">Capsaspora owczarzaki (strain ATCC 30864)</name>
    <dbReference type="NCBI Taxonomy" id="595528"/>
    <lineage>
        <taxon>Eukaryota</taxon>
        <taxon>Filasterea</taxon>
        <taxon>Capsaspora</taxon>
    </lineage>
</organism>
<gene>
    <name evidence="8" type="ORF">CAOG_000613</name>
</gene>
<sequence length="257" mass="28337">MGKLGSLFKYAGSIAVILAVFAMGLQYYLDHKTYLFDQAELQKIAERCVAPDVTRFNHSGHGGTGWLGMCGCAGFCSLRSFGGCLESAADQLDRETAFANITTELRRLYPDHILPEVEFIFINAGGWMGTFGLLHASLTEYVLIFGTELNTSGNSGRYWADIWDTMLSGEFRQWPEGTVRSVVHKAGDTIYHARGEVTGVQWTSGTYMLELGRGVIPSTILFAVADTIFSTTDFMTLAKTLRIYGVAVVRELLRGKI</sequence>
<dbReference type="Proteomes" id="UP000008743">
    <property type="component" value="Unassembled WGS sequence"/>
</dbReference>
<dbReference type="AlphaFoldDB" id="A0A0D2U1J0"/>
<reference evidence="9" key="1">
    <citation type="submission" date="2011-02" db="EMBL/GenBank/DDBJ databases">
        <title>The Genome Sequence of Capsaspora owczarzaki ATCC 30864.</title>
        <authorList>
            <person name="Russ C."/>
            <person name="Cuomo C."/>
            <person name="Burger G."/>
            <person name="Gray M.W."/>
            <person name="Holland P.W.H."/>
            <person name="King N."/>
            <person name="Lang F.B.F."/>
            <person name="Roger A.J."/>
            <person name="Ruiz-Trillo I."/>
            <person name="Young S.K."/>
            <person name="Zeng Q."/>
            <person name="Gargeya S."/>
            <person name="Alvarado L."/>
            <person name="Berlin A."/>
            <person name="Chapman S.B."/>
            <person name="Chen Z."/>
            <person name="Freedman E."/>
            <person name="Gellesch M."/>
            <person name="Goldberg J."/>
            <person name="Griggs A."/>
            <person name="Gujja S."/>
            <person name="Heilman E."/>
            <person name="Heiman D."/>
            <person name="Howarth C."/>
            <person name="Mehta T."/>
            <person name="Neiman D."/>
            <person name="Pearson M."/>
            <person name="Roberts A."/>
            <person name="Saif S."/>
            <person name="Shea T."/>
            <person name="Shenoy N."/>
            <person name="Sisk P."/>
            <person name="Stolte C."/>
            <person name="Sykes S."/>
            <person name="White J."/>
            <person name="Yandava C."/>
            <person name="Haas B."/>
            <person name="Nusbaum C."/>
            <person name="Birren B."/>
        </authorList>
    </citation>
    <scope>NUCLEOTIDE SEQUENCE</scope>
    <source>
        <strain evidence="9">ATCC 30864</strain>
    </source>
</reference>
<dbReference type="OrthoDB" id="347124at2759"/>
<comment type="similarity">
    <text evidence="2 7">Belongs to the ERG2 family.</text>
</comment>
<dbReference type="PhylomeDB" id="A0A0D2U1J0"/>
<dbReference type="PANTHER" id="PTHR10868">
    <property type="entry name" value="SIGMA 1-TYPE OPIOID RECEPTOR-RELATED"/>
    <property type="match status" value="1"/>
</dbReference>
<evidence type="ECO:0000256" key="6">
    <source>
        <dbReference type="ARBA" id="ARBA00023136"/>
    </source>
</evidence>
<evidence type="ECO:0000256" key="1">
    <source>
        <dbReference type="ARBA" id="ARBA00004586"/>
    </source>
</evidence>
<dbReference type="Pfam" id="PF04622">
    <property type="entry name" value="ERG2_Sigma1R"/>
    <property type="match status" value="1"/>
</dbReference>